<organism evidence="5 6">
    <name type="scientific">candidate division TA06 bacterium</name>
    <dbReference type="NCBI Taxonomy" id="2250710"/>
    <lineage>
        <taxon>Bacteria</taxon>
        <taxon>Bacteria division TA06</taxon>
    </lineage>
</organism>
<dbReference type="PANTHER" id="PTHR43534">
    <property type="entry name" value="MIND SUPERFAMILY P-LOOP ATPASE CONTAINING AN INSERTED FERREDOXIN DOMAIN"/>
    <property type="match status" value="1"/>
</dbReference>
<dbReference type="InterPro" id="IPR017900">
    <property type="entry name" value="4Fe4S_Fe_S_CS"/>
</dbReference>
<dbReference type="InterPro" id="IPR017896">
    <property type="entry name" value="4Fe4S_Fe-S-bd"/>
</dbReference>
<evidence type="ECO:0000256" key="1">
    <source>
        <dbReference type="ARBA" id="ARBA00022723"/>
    </source>
</evidence>
<dbReference type="Pfam" id="PF00037">
    <property type="entry name" value="Fer4"/>
    <property type="match status" value="2"/>
</dbReference>
<dbReference type="InterPro" id="IPR002586">
    <property type="entry name" value="CobQ/CobB/MinD/ParA_Nub-bd_dom"/>
</dbReference>
<dbReference type="Proteomes" id="UP000736328">
    <property type="component" value="Unassembled WGS sequence"/>
</dbReference>
<dbReference type="EMBL" id="JACQXR010000005">
    <property type="protein sequence ID" value="MBI4725714.1"/>
    <property type="molecule type" value="Genomic_DNA"/>
</dbReference>
<dbReference type="PROSITE" id="PS51379">
    <property type="entry name" value="4FE4S_FER_2"/>
    <property type="match status" value="2"/>
</dbReference>
<keyword evidence="5" id="KW-0067">ATP-binding</keyword>
<evidence type="ECO:0000256" key="3">
    <source>
        <dbReference type="ARBA" id="ARBA00023014"/>
    </source>
</evidence>
<dbReference type="GO" id="GO:0046872">
    <property type="term" value="F:metal ion binding"/>
    <property type="evidence" value="ECO:0007669"/>
    <property type="project" value="UniProtKB-KW"/>
</dbReference>
<gene>
    <name evidence="5" type="ORF">HY768_00560</name>
</gene>
<evidence type="ECO:0000259" key="4">
    <source>
        <dbReference type="PROSITE" id="PS51379"/>
    </source>
</evidence>
<dbReference type="Gene3D" id="3.30.70.20">
    <property type="match status" value="1"/>
</dbReference>
<feature type="domain" description="4Fe-4S ferredoxin-type" evidence="4">
    <location>
        <begin position="59"/>
        <end position="87"/>
    </location>
</feature>
<keyword evidence="1" id="KW-0479">Metal-binding</keyword>
<protein>
    <submittedName>
        <fullName evidence="5">ATP-binding protein</fullName>
    </submittedName>
</protein>
<dbReference type="CDD" id="cd03110">
    <property type="entry name" value="SIMIBI_bact_arch"/>
    <property type="match status" value="1"/>
</dbReference>
<evidence type="ECO:0000256" key="2">
    <source>
        <dbReference type="ARBA" id="ARBA00023004"/>
    </source>
</evidence>
<dbReference type="SUPFAM" id="SSF54862">
    <property type="entry name" value="4Fe-4S ferredoxins"/>
    <property type="match status" value="1"/>
</dbReference>
<feature type="domain" description="4Fe-4S ferredoxin-type" evidence="4">
    <location>
        <begin position="88"/>
        <end position="117"/>
    </location>
</feature>
<keyword evidence="5" id="KW-0547">Nucleotide-binding</keyword>
<dbReference type="PROSITE" id="PS00198">
    <property type="entry name" value="4FE4S_FER_1"/>
    <property type="match status" value="1"/>
</dbReference>
<proteinExistence type="predicted"/>
<dbReference type="Pfam" id="PF01656">
    <property type="entry name" value="CbiA"/>
    <property type="match status" value="1"/>
</dbReference>
<sequence length="285" mass="30151">MQELVVISGKGGTGKTSLAASLAVLAQRSVIADCDVDAADLHLVLAPDIKQRHQFDSGRLASIVPDRCNGCGLCQAHCRFGAVSEVNGKYHISPEACEGCGVCVRVCPTGAVDFPERHCGQWMVSETRCGPMVHARLGVAAENSGKLVSIVRDQARLLAQEAGRPLIITDGPPGIGCPVIASLTGASQALVVTEPTVLGEHDLMRVLSLAGHFGVPAAVCVNKWDLNMEMTERIEEKARQAGARGVGRIRYDGAVTLAQIQARAVVETNASCVEDIKHIWCQLGL</sequence>
<reference evidence="5" key="1">
    <citation type="submission" date="2020-07" db="EMBL/GenBank/DDBJ databases">
        <title>Huge and variable diversity of episymbiotic CPR bacteria and DPANN archaea in groundwater ecosystems.</title>
        <authorList>
            <person name="He C.Y."/>
            <person name="Keren R."/>
            <person name="Whittaker M."/>
            <person name="Farag I.F."/>
            <person name="Doudna J."/>
            <person name="Cate J.H.D."/>
            <person name="Banfield J.F."/>
        </authorList>
    </citation>
    <scope>NUCLEOTIDE SEQUENCE</scope>
    <source>
        <strain evidence="5">NC_groundwater_1520_Pr4_B-0.1um_53_5</strain>
    </source>
</reference>
<dbReference type="GO" id="GO:0051536">
    <property type="term" value="F:iron-sulfur cluster binding"/>
    <property type="evidence" value="ECO:0007669"/>
    <property type="project" value="UniProtKB-KW"/>
</dbReference>
<dbReference type="GO" id="GO:0005524">
    <property type="term" value="F:ATP binding"/>
    <property type="evidence" value="ECO:0007669"/>
    <property type="project" value="UniProtKB-KW"/>
</dbReference>
<dbReference type="PANTHER" id="PTHR43534:SF1">
    <property type="entry name" value="4FE-4S CLUSTER CONTAINING PARA FAMILY ATPASE PROTEIN"/>
    <property type="match status" value="1"/>
</dbReference>
<accession>A0A933I8N0</accession>
<comment type="caution">
    <text evidence="5">The sequence shown here is derived from an EMBL/GenBank/DDBJ whole genome shotgun (WGS) entry which is preliminary data.</text>
</comment>
<keyword evidence="2" id="KW-0408">Iron</keyword>
<dbReference type="SUPFAM" id="SSF52540">
    <property type="entry name" value="P-loop containing nucleoside triphosphate hydrolases"/>
    <property type="match status" value="1"/>
</dbReference>
<dbReference type="Gene3D" id="3.40.50.300">
    <property type="entry name" value="P-loop containing nucleotide triphosphate hydrolases"/>
    <property type="match status" value="2"/>
</dbReference>
<evidence type="ECO:0000313" key="5">
    <source>
        <dbReference type="EMBL" id="MBI4725714.1"/>
    </source>
</evidence>
<dbReference type="InterPro" id="IPR027417">
    <property type="entry name" value="P-loop_NTPase"/>
</dbReference>
<dbReference type="AlphaFoldDB" id="A0A933I8N0"/>
<keyword evidence="3" id="KW-0411">Iron-sulfur</keyword>
<name>A0A933I8N0_UNCT6</name>
<evidence type="ECO:0000313" key="6">
    <source>
        <dbReference type="Proteomes" id="UP000736328"/>
    </source>
</evidence>